<evidence type="ECO:0000259" key="7">
    <source>
        <dbReference type="Pfam" id="PF01642"/>
    </source>
</evidence>
<sequence length="627" mass="66312">MTDRTAPNSSATALPPDFEDQQASWFKAVAGVFARVRKQDVADVPLDVWKKLIKTTYDGVEVRPLYTRADDLAEVPAPGRFPFTRGARLRDADNAGWGVRETFGRAGSGPAAKVNEALLDALTNGTSAVRVDLRNGLTAADLPALLKGVYLDLAPIAIEAGDRVAEAADALFALVDDADLKDPEAVDIELSAAPLTSKYTGAPEVSLDEAVEMAVANAKRPGSVRTLLVDGVAFANMGATDSQEIGYALAVGVAYLRALTEAGLSVEEALDQISFRYSATDDQFNTIAKFRAARTLWARVAQVAGAAEHGSAPNHAVTAPVMFSQRDPWVNMLRVTVAAFAAGVGGATTVEVLPFDNAIHGGQPGVSRTFAARIARNTNLLLLEESHLGFVADPAGGSYYVEELTDEIADRAWKIFTDVESHGGIDTAFDHVRENIDAAHEARRADIAHRRTKVTAINEFPNLAEAPLPPEARPEGERIRRWAADFEALRNRSDDFLAEQGRRPQIAMLPLGPLAKHNIRTGFTANLMASGGIEALNPGQVVPGEAAFDEAAASAPIVVLCGADGEYTASGAEAVAAARAAGASEVLVAGPEKLFADAEGDARPDGYLTMNIDAVAELSRLLDSLGA</sequence>
<evidence type="ECO:0000256" key="6">
    <source>
        <dbReference type="ARBA" id="ARBA00023285"/>
    </source>
</evidence>
<comment type="similarity">
    <text evidence="2">Belongs to the methylmalonyl-CoA mutase family.</text>
</comment>
<evidence type="ECO:0000256" key="2">
    <source>
        <dbReference type="ARBA" id="ARBA00008465"/>
    </source>
</evidence>
<gene>
    <name evidence="8" type="ORF">HMPREF1650_00855</name>
</gene>
<comment type="caution">
    <text evidence="8">The sequence shown here is derived from an EMBL/GenBank/DDBJ whole genome shotgun (WGS) entry which is preliminary data.</text>
</comment>
<reference evidence="8 9" key="1">
    <citation type="submission" date="2014-07" db="EMBL/GenBank/DDBJ databases">
        <authorList>
            <person name="McCorrison J."/>
            <person name="Sanka R."/>
            <person name="Torralba M."/>
            <person name="Gillis M."/>
            <person name="Haft D.H."/>
            <person name="Methe B."/>
            <person name="Sutton G."/>
            <person name="Nelson K.E."/>
        </authorList>
    </citation>
    <scope>NUCLEOTIDE SEQUENCE [LARGE SCALE GENOMIC DNA]</scope>
    <source>
        <strain evidence="8 9">DNF00450</strain>
    </source>
</reference>
<organism evidence="8 9">
    <name type="scientific">Corynebacterium freneyi DNF00450</name>
    <dbReference type="NCBI Taxonomy" id="1287475"/>
    <lineage>
        <taxon>Bacteria</taxon>
        <taxon>Bacillati</taxon>
        <taxon>Actinomycetota</taxon>
        <taxon>Actinomycetes</taxon>
        <taxon>Mycobacteriales</taxon>
        <taxon>Corynebacteriaceae</taxon>
        <taxon>Corynebacterium</taxon>
    </lineage>
</organism>
<dbReference type="PANTHER" id="PTHR48101:SF4">
    <property type="entry name" value="METHYLMALONYL-COA MUTASE, MITOCHONDRIAL"/>
    <property type="match status" value="1"/>
</dbReference>
<dbReference type="SUPFAM" id="SSF52242">
    <property type="entry name" value="Cobalamin (vitamin B12)-binding domain"/>
    <property type="match status" value="1"/>
</dbReference>
<keyword evidence="6" id="KW-0170">Cobalt</keyword>
<accession>A0A095Y9A0</accession>
<comment type="subunit">
    <text evidence="3">Heterodimer of an alpha and a beta chain.</text>
</comment>
<evidence type="ECO:0000256" key="5">
    <source>
        <dbReference type="ARBA" id="ARBA00023235"/>
    </source>
</evidence>
<keyword evidence="5" id="KW-0413">Isomerase</keyword>
<dbReference type="eggNOG" id="COG1884">
    <property type="taxonomic scope" value="Bacteria"/>
</dbReference>
<dbReference type="RefSeq" id="WP_035119748.1">
    <property type="nucleotide sequence ID" value="NZ_JRNE01000009.1"/>
</dbReference>
<keyword evidence="4" id="KW-0846">Cobalamin</keyword>
<feature type="domain" description="Methylmalonyl-CoA mutase alpha/beta chain catalytic" evidence="7">
    <location>
        <begin position="56"/>
        <end position="133"/>
    </location>
</feature>
<evidence type="ECO:0000256" key="1">
    <source>
        <dbReference type="ARBA" id="ARBA00001922"/>
    </source>
</evidence>
<comment type="cofactor">
    <cofactor evidence="1">
        <name>adenosylcob(III)alamin</name>
        <dbReference type="ChEBI" id="CHEBI:18408"/>
    </cofactor>
</comment>
<dbReference type="InterPro" id="IPR016176">
    <property type="entry name" value="Cbl-dep_enz_cat"/>
</dbReference>
<proteinExistence type="inferred from homology"/>
<evidence type="ECO:0000256" key="4">
    <source>
        <dbReference type="ARBA" id="ARBA00022628"/>
    </source>
</evidence>
<dbReference type="SUPFAM" id="SSF51703">
    <property type="entry name" value="Cobalamin (vitamin B12)-dependent enzymes"/>
    <property type="match status" value="1"/>
</dbReference>
<evidence type="ECO:0000313" key="8">
    <source>
        <dbReference type="EMBL" id="KGF19015.1"/>
    </source>
</evidence>
<dbReference type="EMBL" id="JRNE01000009">
    <property type="protein sequence ID" value="KGF19015.1"/>
    <property type="molecule type" value="Genomic_DNA"/>
</dbReference>
<dbReference type="Gene3D" id="3.40.50.280">
    <property type="entry name" value="Cobalamin-binding domain"/>
    <property type="match status" value="1"/>
</dbReference>
<dbReference type="GO" id="GO:0004494">
    <property type="term" value="F:methylmalonyl-CoA mutase activity"/>
    <property type="evidence" value="ECO:0007669"/>
    <property type="project" value="UniProtKB-EC"/>
</dbReference>
<protein>
    <submittedName>
        <fullName evidence="8">Methylmalonyl-CoA mutase</fullName>
    </submittedName>
</protein>
<dbReference type="InterPro" id="IPR006099">
    <property type="entry name" value="MeMalonylCoA_mutase_a/b_cat"/>
</dbReference>
<evidence type="ECO:0000256" key="3">
    <source>
        <dbReference type="ARBA" id="ARBA00011870"/>
    </source>
</evidence>
<dbReference type="GO" id="GO:0031419">
    <property type="term" value="F:cobalamin binding"/>
    <property type="evidence" value="ECO:0007669"/>
    <property type="project" value="UniProtKB-KW"/>
</dbReference>
<name>A0A095Y9A0_9CORY</name>
<dbReference type="GO" id="GO:0046872">
    <property type="term" value="F:metal ion binding"/>
    <property type="evidence" value="ECO:0007669"/>
    <property type="project" value="InterPro"/>
</dbReference>
<dbReference type="PANTHER" id="PTHR48101">
    <property type="entry name" value="METHYLMALONYL-COA MUTASE, MITOCHONDRIAL-RELATED"/>
    <property type="match status" value="1"/>
</dbReference>
<dbReference type="AlphaFoldDB" id="A0A095Y9A0"/>
<dbReference type="Gene3D" id="3.20.20.240">
    <property type="entry name" value="Methylmalonyl-CoA mutase"/>
    <property type="match status" value="1"/>
</dbReference>
<dbReference type="InterPro" id="IPR036724">
    <property type="entry name" value="Cobalamin-bd_sf"/>
</dbReference>
<dbReference type="Proteomes" id="UP000029548">
    <property type="component" value="Unassembled WGS sequence"/>
</dbReference>
<evidence type="ECO:0000313" key="9">
    <source>
        <dbReference type="Proteomes" id="UP000029548"/>
    </source>
</evidence>
<feature type="domain" description="Methylmalonyl-CoA mutase alpha/beta chain catalytic" evidence="7">
    <location>
        <begin position="139"/>
        <end position="495"/>
    </location>
</feature>
<dbReference type="Pfam" id="PF01642">
    <property type="entry name" value="MM_CoA_mutase"/>
    <property type="match status" value="2"/>
</dbReference>